<evidence type="ECO:0008006" key="5">
    <source>
        <dbReference type="Google" id="ProtNLM"/>
    </source>
</evidence>
<protein>
    <recommendedName>
        <fullName evidence="5">2OG-Fe dioxygenase family protein</fullName>
    </recommendedName>
</protein>
<dbReference type="STRING" id="1560201.NG42_09385"/>
<dbReference type="Proteomes" id="UP000036851">
    <property type="component" value="Unassembled WGS sequence"/>
</dbReference>
<dbReference type="PATRIC" id="fig|1560201.3.peg.2000"/>
<dbReference type="GO" id="GO:0051213">
    <property type="term" value="F:dioxygenase activity"/>
    <property type="evidence" value="ECO:0007669"/>
    <property type="project" value="InterPro"/>
</dbReference>
<dbReference type="EMBL" id="JRXF01000003">
    <property type="protein sequence ID" value="KOC94766.1"/>
    <property type="molecule type" value="Genomic_DNA"/>
</dbReference>
<keyword evidence="4" id="KW-1185">Reference proteome</keyword>
<dbReference type="EMBL" id="JRXE01000011">
    <property type="protein sequence ID" value="KOC90272.1"/>
    <property type="molecule type" value="Genomic_DNA"/>
</dbReference>
<comment type="caution">
    <text evidence="1">The sequence shown here is derived from an EMBL/GenBank/DDBJ whole genome shotgun (WGS) entry which is preliminary data.</text>
</comment>
<accession>A0A0L7T4G3</accession>
<dbReference type="Proteomes" id="UP000037088">
    <property type="component" value="Unassembled WGS sequence"/>
</dbReference>
<reference evidence="3 4" key="1">
    <citation type="journal article" date="2015" name="Int. J. Syst. Evol. Microbiol.">
        <title>Erwinia iniecta sp. nov., isolated from Russian wheat aphids (Diuraphis noxia).</title>
        <authorList>
            <person name="Campillo T."/>
            <person name="Luna E."/>
            <person name="Portier P."/>
            <person name="Fischer-Le Saux M."/>
            <person name="Lapitan N."/>
            <person name="Tisserat N.A."/>
            <person name="Leach J.E."/>
        </authorList>
    </citation>
    <scope>NUCLEOTIDE SEQUENCE [LARGE SCALE GENOMIC DNA]</scope>
    <source>
        <strain evidence="1 4">B120</strain>
        <strain evidence="2 3">B149</strain>
    </source>
</reference>
<evidence type="ECO:0000313" key="3">
    <source>
        <dbReference type="Proteomes" id="UP000036851"/>
    </source>
</evidence>
<dbReference type="RefSeq" id="WP_052899041.1">
    <property type="nucleotide sequence ID" value="NZ_JRXE01000011.1"/>
</dbReference>
<proteinExistence type="predicted"/>
<sequence length="241" mass="27549">MSSTTLEKQSVAAIYNLESQRFIAGSASEVLGIDFLAHPDWKAFQAFFEELELDKYMMDGGIYRQRRFGRFKWFADGNRLEQQPQTPYTQPLYFNPLNGGIERHFAPLTDAIVNNRVVREILLKLATAYGELEDIQTWKINAYFNRIIATKDFSGQPVPEGKHRDGVKFSCLFMANRLNVSGGSTTLTDILYQKEVFTGTLENPSDVLIFRDDTVIHDTSAITVNEGFKEGYRDVLVIEFY</sequence>
<evidence type="ECO:0000313" key="1">
    <source>
        <dbReference type="EMBL" id="KOC90272.1"/>
    </source>
</evidence>
<dbReference type="Gene3D" id="2.60.120.620">
    <property type="entry name" value="q2cbj1_9rhob like domain"/>
    <property type="match status" value="1"/>
</dbReference>
<dbReference type="InterPro" id="IPR018724">
    <property type="entry name" value="2OG-Fe_dioxygenase"/>
</dbReference>
<dbReference type="Pfam" id="PF10014">
    <property type="entry name" value="2OG-Fe_Oxy_2"/>
    <property type="match status" value="1"/>
</dbReference>
<evidence type="ECO:0000313" key="4">
    <source>
        <dbReference type="Proteomes" id="UP000037088"/>
    </source>
</evidence>
<name>A0A0L7T4G3_9GAMM</name>
<dbReference type="AlphaFoldDB" id="A0A0L7T4G3"/>
<evidence type="ECO:0000313" key="2">
    <source>
        <dbReference type="EMBL" id="KOC94766.1"/>
    </source>
</evidence>
<gene>
    <name evidence="1" type="ORF">NG42_09385</name>
    <name evidence="2" type="ORF">NG43_02955</name>
</gene>
<organism evidence="1 4">
    <name type="scientific">Winslowiella iniecta</name>
    <dbReference type="NCBI Taxonomy" id="1560201"/>
    <lineage>
        <taxon>Bacteria</taxon>
        <taxon>Pseudomonadati</taxon>
        <taxon>Pseudomonadota</taxon>
        <taxon>Gammaproteobacteria</taxon>
        <taxon>Enterobacterales</taxon>
        <taxon>Erwiniaceae</taxon>
        <taxon>Winslowiella</taxon>
    </lineage>
</organism>
<dbReference type="OrthoDB" id="6681382at2"/>